<dbReference type="InterPro" id="IPR015915">
    <property type="entry name" value="Kelch-typ_b-propeller"/>
</dbReference>
<accession>A0AAD7G8F9</accession>
<dbReference type="EMBL" id="JARKIE010000137">
    <property type="protein sequence ID" value="KAJ7677565.1"/>
    <property type="molecule type" value="Genomic_DNA"/>
</dbReference>
<dbReference type="InterPro" id="IPR006652">
    <property type="entry name" value="Kelch_1"/>
</dbReference>
<dbReference type="Pfam" id="PF01344">
    <property type="entry name" value="Kelch_1"/>
    <property type="match status" value="1"/>
</dbReference>
<evidence type="ECO:0000313" key="1">
    <source>
        <dbReference type="EMBL" id="KAJ7677565.1"/>
    </source>
</evidence>
<organism evidence="1 2">
    <name type="scientific">Mycena rosella</name>
    <name type="common">Pink bonnet</name>
    <name type="synonym">Agaricus rosellus</name>
    <dbReference type="NCBI Taxonomy" id="1033263"/>
    <lineage>
        <taxon>Eukaryota</taxon>
        <taxon>Fungi</taxon>
        <taxon>Dikarya</taxon>
        <taxon>Basidiomycota</taxon>
        <taxon>Agaricomycotina</taxon>
        <taxon>Agaricomycetes</taxon>
        <taxon>Agaricomycetidae</taxon>
        <taxon>Agaricales</taxon>
        <taxon>Marasmiineae</taxon>
        <taxon>Mycenaceae</taxon>
        <taxon>Mycena</taxon>
    </lineage>
</organism>
<dbReference type="AlphaFoldDB" id="A0AAD7G8F9"/>
<dbReference type="Proteomes" id="UP001221757">
    <property type="component" value="Unassembled WGS sequence"/>
</dbReference>
<sequence length="580" mass="65737">MVGPECRLLSISAVASKSYLELGPFRRTNLIGCCLGMAKCLRRANHIELALAWCEEINSLHRVGYWQVYLRRFFPLCQFVHPDWRDWMLDIPELSFLVSSGFASHPRSLHLWTTRARQRCDAGMQPPPPSTWPVISGSPIRRLMCKLLESRHPDPRTANVAVSVPALQVRGSWTRLNVKPGVQSGPGSYYRDLWTLDLVKLNEWRRLPDYPIPFGKSGIFLGWNFVVHTDIALLFVRRPSIDFFDLKAETWGCFETTYAPTPEDLAAGVIGGWPYPGMSCMDATMQIVNNTLYVFGGSHSKTRLGCNLFMALDLSTRRWRRLSGTVHVTEDGDYSCPGPRKSAASWVSPDRARIYVLFGNCDRDAAHFHNERHASDTAFAHTDFWSWNVKHEIWRQERMAGNPPCARTEMGYAYNEKLQQAVVFGGYAYLVMNGREGQFPYTYFADTFVCDMAPTSDANGIEPKWRQVVTPGIPTYRCQAHMQCDPAKHRTEVILTRTKLGSRSFSDLWEVPGGHFEVDAADSRVARAGPWQRCFTCAAAGPWKKCGRSGVVKGVPFSVAWACLRQGWKEHKQLHKCCKP</sequence>
<comment type="caution">
    <text evidence="1">The sequence shown here is derived from an EMBL/GenBank/DDBJ whole genome shotgun (WGS) entry which is preliminary data.</text>
</comment>
<keyword evidence="2" id="KW-1185">Reference proteome</keyword>
<evidence type="ECO:0008006" key="3">
    <source>
        <dbReference type="Google" id="ProtNLM"/>
    </source>
</evidence>
<evidence type="ECO:0000313" key="2">
    <source>
        <dbReference type="Proteomes" id="UP001221757"/>
    </source>
</evidence>
<dbReference type="PANTHER" id="PTHR23244">
    <property type="entry name" value="KELCH REPEAT DOMAIN"/>
    <property type="match status" value="1"/>
</dbReference>
<protein>
    <recommendedName>
        <fullName evidence="3">Kelch repeat protein</fullName>
    </recommendedName>
</protein>
<dbReference type="SUPFAM" id="SSF117281">
    <property type="entry name" value="Kelch motif"/>
    <property type="match status" value="1"/>
</dbReference>
<proteinExistence type="predicted"/>
<dbReference type="Gene3D" id="2.120.10.80">
    <property type="entry name" value="Kelch-type beta propeller"/>
    <property type="match status" value="1"/>
</dbReference>
<name>A0AAD7G8F9_MYCRO</name>
<reference evidence="1" key="1">
    <citation type="submission" date="2023-03" db="EMBL/GenBank/DDBJ databases">
        <title>Massive genome expansion in bonnet fungi (Mycena s.s.) driven by repeated elements and novel gene families across ecological guilds.</title>
        <authorList>
            <consortium name="Lawrence Berkeley National Laboratory"/>
            <person name="Harder C.B."/>
            <person name="Miyauchi S."/>
            <person name="Viragh M."/>
            <person name="Kuo A."/>
            <person name="Thoen E."/>
            <person name="Andreopoulos B."/>
            <person name="Lu D."/>
            <person name="Skrede I."/>
            <person name="Drula E."/>
            <person name="Henrissat B."/>
            <person name="Morin E."/>
            <person name="Kohler A."/>
            <person name="Barry K."/>
            <person name="LaButti K."/>
            <person name="Morin E."/>
            <person name="Salamov A."/>
            <person name="Lipzen A."/>
            <person name="Mereny Z."/>
            <person name="Hegedus B."/>
            <person name="Baldrian P."/>
            <person name="Stursova M."/>
            <person name="Weitz H."/>
            <person name="Taylor A."/>
            <person name="Grigoriev I.V."/>
            <person name="Nagy L.G."/>
            <person name="Martin F."/>
            <person name="Kauserud H."/>
        </authorList>
    </citation>
    <scope>NUCLEOTIDE SEQUENCE</scope>
    <source>
        <strain evidence="1">CBHHK067</strain>
    </source>
</reference>
<dbReference type="PANTHER" id="PTHR23244:SF471">
    <property type="entry name" value="GUANINE NUCLEOTIDE-BINDING PROTEIN SUBUNIT BETA 1-RELATED"/>
    <property type="match status" value="1"/>
</dbReference>
<gene>
    <name evidence="1" type="ORF">B0H17DRAFT_1236319</name>
</gene>